<evidence type="ECO:0000259" key="5">
    <source>
        <dbReference type="Pfam" id="PF00535"/>
    </source>
</evidence>
<comment type="similarity">
    <text evidence="1">Belongs to the glycosyltransferase 2 family.</text>
</comment>
<dbReference type="EMBL" id="FOYT01000006">
    <property type="protein sequence ID" value="SFR73839.1"/>
    <property type="molecule type" value="Genomic_DNA"/>
</dbReference>
<organism evidence="6 7">
    <name type="scientific">Halogeometricum rufum</name>
    <dbReference type="NCBI Taxonomy" id="553469"/>
    <lineage>
        <taxon>Archaea</taxon>
        <taxon>Methanobacteriati</taxon>
        <taxon>Methanobacteriota</taxon>
        <taxon>Stenosarchaea group</taxon>
        <taxon>Halobacteria</taxon>
        <taxon>Halobacteriales</taxon>
        <taxon>Haloferacaceae</taxon>
        <taxon>Halogeometricum</taxon>
    </lineage>
</organism>
<name>A0A1I6J4H4_9EURY</name>
<protein>
    <recommendedName>
        <fullName evidence="5">Glycosyltransferase 2-like domain-containing protein</fullName>
    </recommendedName>
</protein>
<feature type="transmembrane region" description="Helical" evidence="4">
    <location>
        <begin position="262"/>
        <end position="285"/>
    </location>
</feature>
<dbReference type="PANTHER" id="PTHR43179:SF12">
    <property type="entry name" value="GALACTOFURANOSYLTRANSFERASE GLFT2"/>
    <property type="match status" value="1"/>
</dbReference>
<keyword evidence="2" id="KW-0328">Glycosyltransferase</keyword>
<dbReference type="Pfam" id="PF00535">
    <property type="entry name" value="Glycos_transf_2"/>
    <property type="match status" value="1"/>
</dbReference>
<evidence type="ECO:0000256" key="4">
    <source>
        <dbReference type="SAM" id="Phobius"/>
    </source>
</evidence>
<dbReference type="SUPFAM" id="SSF53448">
    <property type="entry name" value="Nucleotide-diphospho-sugar transferases"/>
    <property type="match status" value="1"/>
</dbReference>
<keyword evidence="3" id="KW-0808">Transferase</keyword>
<reference evidence="7" key="1">
    <citation type="submission" date="2016-10" db="EMBL/GenBank/DDBJ databases">
        <authorList>
            <person name="Varghese N."/>
            <person name="Submissions S."/>
        </authorList>
    </citation>
    <scope>NUCLEOTIDE SEQUENCE [LARGE SCALE GENOMIC DNA]</scope>
    <source>
        <strain evidence="7">CGMCC 1.7736</strain>
    </source>
</reference>
<gene>
    <name evidence="6" type="ORF">SAMN04487947_4030</name>
</gene>
<proteinExistence type="inferred from homology"/>
<feature type="domain" description="Glycosyltransferase 2-like" evidence="5">
    <location>
        <begin position="25"/>
        <end position="137"/>
    </location>
</feature>
<evidence type="ECO:0000313" key="7">
    <source>
        <dbReference type="Proteomes" id="UP000198531"/>
    </source>
</evidence>
<keyword evidence="4" id="KW-1133">Transmembrane helix</keyword>
<keyword evidence="7" id="KW-1185">Reference proteome</keyword>
<evidence type="ECO:0000256" key="1">
    <source>
        <dbReference type="ARBA" id="ARBA00006739"/>
    </source>
</evidence>
<dbReference type="RefSeq" id="WP_089811036.1">
    <property type="nucleotide sequence ID" value="NZ_FOYT01000006.1"/>
</dbReference>
<dbReference type="Gene3D" id="3.90.550.10">
    <property type="entry name" value="Spore Coat Polysaccharide Biosynthesis Protein SpsA, Chain A"/>
    <property type="match status" value="1"/>
</dbReference>
<dbReference type="STRING" id="553469.SAMN04487947_4030"/>
<evidence type="ECO:0000256" key="2">
    <source>
        <dbReference type="ARBA" id="ARBA00022676"/>
    </source>
</evidence>
<dbReference type="InterPro" id="IPR029044">
    <property type="entry name" value="Nucleotide-diphossugar_trans"/>
</dbReference>
<sequence length="315" mass="35571">MDGQQTPPGDGWPTVGIVVLNWENYGDTAECLDSLESLAYPEHEVFVVDNGSTDGSGERIDDEFEWVEVIYNDDNRGAAGGNNPGVARVLDEGFDHVLLLNEDTVLPSDFLFPLVETMESEENVAAVGGRQYNPETGNVVNVGVWFLPFLGGLTRVLKSPLKDHPYGSAPIPPFLAFQYVPTSMMLLNGDFAATHDVFCEDYFIGMEDVDLAYQAHRDGWKVLVNPDAEIYHKEGRTIEWSTFKTYHWVRNRLQFASNRLPIYFHVPFLLSLALLLGWLCLQWYLDEKRGHIQAALVGVADYVADDDFRDYEFFN</sequence>
<evidence type="ECO:0000313" key="6">
    <source>
        <dbReference type="EMBL" id="SFR73839.1"/>
    </source>
</evidence>
<dbReference type="PANTHER" id="PTHR43179">
    <property type="entry name" value="RHAMNOSYLTRANSFERASE WBBL"/>
    <property type="match status" value="1"/>
</dbReference>
<evidence type="ECO:0000256" key="3">
    <source>
        <dbReference type="ARBA" id="ARBA00022679"/>
    </source>
</evidence>
<keyword evidence="4" id="KW-0472">Membrane</keyword>
<dbReference type="OrthoDB" id="46222at2157"/>
<dbReference type="GO" id="GO:0016757">
    <property type="term" value="F:glycosyltransferase activity"/>
    <property type="evidence" value="ECO:0007669"/>
    <property type="project" value="UniProtKB-KW"/>
</dbReference>
<dbReference type="InterPro" id="IPR001173">
    <property type="entry name" value="Glyco_trans_2-like"/>
</dbReference>
<dbReference type="Proteomes" id="UP000198531">
    <property type="component" value="Unassembled WGS sequence"/>
</dbReference>
<dbReference type="CDD" id="cd04186">
    <property type="entry name" value="GT_2_like_c"/>
    <property type="match status" value="1"/>
</dbReference>
<dbReference type="AlphaFoldDB" id="A0A1I6J4H4"/>
<keyword evidence="4" id="KW-0812">Transmembrane</keyword>
<accession>A0A1I6J4H4</accession>